<feature type="region of interest" description="Disordered" evidence="8">
    <location>
        <begin position="156"/>
        <end position="287"/>
    </location>
</feature>
<accession>A0A1D2JN06</accession>
<evidence type="ECO:0000256" key="2">
    <source>
        <dbReference type="ARBA" id="ARBA00007117"/>
    </source>
</evidence>
<evidence type="ECO:0000256" key="1">
    <source>
        <dbReference type="ARBA" id="ARBA00004123"/>
    </source>
</evidence>
<protein>
    <recommendedName>
        <fullName evidence="11">MRG-binding protein</fullName>
    </recommendedName>
</protein>
<evidence type="ECO:0000256" key="6">
    <source>
        <dbReference type="ARBA" id="ARBA00023242"/>
    </source>
</evidence>
<evidence type="ECO:0000313" key="9">
    <source>
        <dbReference type="EMBL" id="ODH43654.1"/>
    </source>
</evidence>
<dbReference type="InterPro" id="IPR012423">
    <property type="entry name" value="Eaf7/MRGBP"/>
</dbReference>
<gene>
    <name evidence="9" type="ORF">ACO22_00998</name>
</gene>
<keyword evidence="4" id="KW-0805">Transcription regulation</keyword>
<comment type="subcellular location">
    <subcellularLocation>
        <location evidence="1">Nucleus</location>
    </subcellularLocation>
</comment>
<dbReference type="GO" id="GO:0006357">
    <property type="term" value="P:regulation of transcription by RNA polymerase II"/>
    <property type="evidence" value="ECO:0007669"/>
    <property type="project" value="TreeGrafter"/>
</dbReference>
<dbReference type="EMBL" id="LZYO01000022">
    <property type="protein sequence ID" value="ODH43654.1"/>
    <property type="molecule type" value="Genomic_DNA"/>
</dbReference>
<evidence type="ECO:0000256" key="3">
    <source>
        <dbReference type="ARBA" id="ARBA00022853"/>
    </source>
</evidence>
<evidence type="ECO:0000256" key="4">
    <source>
        <dbReference type="ARBA" id="ARBA00023015"/>
    </source>
</evidence>
<dbReference type="AlphaFoldDB" id="A0A1D2JN06"/>
<feature type="compositionally biased region" description="Acidic residues" evidence="8">
    <location>
        <begin position="233"/>
        <end position="257"/>
    </location>
</feature>
<evidence type="ECO:0000256" key="8">
    <source>
        <dbReference type="SAM" id="MobiDB-lite"/>
    </source>
</evidence>
<keyword evidence="3" id="KW-0156">Chromatin regulator</keyword>
<dbReference type="GO" id="GO:0006325">
    <property type="term" value="P:chromatin organization"/>
    <property type="evidence" value="ECO:0007669"/>
    <property type="project" value="UniProtKB-KW"/>
</dbReference>
<dbReference type="VEuPathDB" id="FungiDB:PADG_02804"/>
<sequence>MPPRKRLRLSSQGASTPQTENPQQTPTTPAQPETASKPEAETDSLVTDPWTEDQETSLLKGIIRWKPVGMHKHFRMLAIWDHLASQGYAAPSDQHSRIPGIWKKLESLYNLVGLDEREASFATDTSGELEPAQEPYCPFQLPVDEYGEMMFERRLAPEGTSSPPMSLTGGSRRASTAADTDEPRSSPVPSRGRRGNRSTRATTRGTRSSRLHAEVENGKGRQNNKASPAKEEDTGEEGGEEDVEDEGTETGEGEETDTAPARSTRTLPTRGKAKKTTRGATKRGRRR</sequence>
<evidence type="ECO:0008006" key="11">
    <source>
        <dbReference type="Google" id="ProtNLM"/>
    </source>
</evidence>
<feature type="compositionally biased region" description="Low complexity" evidence="8">
    <location>
        <begin position="16"/>
        <end position="35"/>
    </location>
</feature>
<name>A0A1D2JN06_PARBR</name>
<evidence type="ECO:0000256" key="5">
    <source>
        <dbReference type="ARBA" id="ARBA00023163"/>
    </source>
</evidence>
<feature type="region of interest" description="Disordered" evidence="8">
    <location>
        <begin position="1"/>
        <end position="51"/>
    </location>
</feature>
<proteinExistence type="inferred from homology"/>
<dbReference type="PANTHER" id="PTHR13581">
    <property type="entry name" value="MRG-BINDING PROTEIN"/>
    <property type="match status" value="1"/>
</dbReference>
<dbReference type="Proteomes" id="UP000242814">
    <property type="component" value="Unassembled WGS sequence"/>
</dbReference>
<evidence type="ECO:0000313" key="10">
    <source>
        <dbReference type="Proteomes" id="UP000242814"/>
    </source>
</evidence>
<keyword evidence="5" id="KW-0804">Transcription</keyword>
<comment type="similarity">
    <text evidence="2">Belongs to the EAF7 family.</text>
</comment>
<dbReference type="VEuPathDB" id="FungiDB:PABG_00394"/>
<dbReference type="PANTHER" id="PTHR13581:SF5">
    <property type="entry name" value="MRG_MORF4L-BINDING PROTEIN"/>
    <property type="match status" value="1"/>
</dbReference>
<dbReference type="GO" id="GO:0035267">
    <property type="term" value="C:NuA4 histone acetyltransferase complex"/>
    <property type="evidence" value="ECO:0007669"/>
    <property type="project" value="TreeGrafter"/>
</dbReference>
<organism evidence="9 10">
    <name type="scientific">Paracoccidioides brasiliensis</name>
    <dbReference type="NCBI Taxonomy" id="121759"/>
    <lineage>
        <taxon>Eukaryota</taxon>
        <taxon>Fungi</taxon>
        <taxon>Dikarya</taxon>
        <taxon>Ascomycota</taxon>
        <taxon>Pezizomycotina</taxon>
        <taxon>Eurotiomycetes</taxon>
        <taxon>Eurotiomycetidae</taxon>
        <taxon>Onygenales</taxon>
        <taxon>Ajellomycetaceae</taxon>
        <taxon>Paracoccidioides</taxon>
    </lineage>
</organism>
<dbReference type="GO" id="GO:0005634">
    <property type="term" value="C:nucleus"/>
    <property type="evidence" value="ECO:0007669"/>
    <property type="project" value="UniProtKB-SubCell"/>
</dbReference>
<reference evidence="9 10" key="1">
    <citation type="submission" date="2016-06" db="EMBL/GenBank/DDBJ databases">
        <authorList>
            <person name="Kjaerup R.B."/>
            <person name="Dalgaard T.S."/>
            <person name="Juul-Madsen H.R."/>
        </authorList>
    </citation>
    <scope>NUCLEOTIDE SEQUENCE [LARGE SCALE GENOMIC DNA]</scope>
    <source>
        <strain evidence="9 10">Pb300</strain>
    </source>
</reference>
<comment type="caution">
    <text evidence="9">The sequence shown here is derived from an EMBL/GenBank/DDBJ whole genome shotgun (WGS) entry which is preliminary data.</text>
</comment>
<feature type="compositionally biased region" description="Basic residues" evidence="8">
    <location>
        <begin position="271"/>
        <end position="287"/>
    </location>
</feature>
<evidence type="ECO:0000256" key="7">
    <source>
        <dbReference type="ARBA" id="ARBA00025178"/>
    </source>
</evidence>
<feature type="compositionally biased region" description="Polar residues" evidence="8">
    <location>
        <begin position="159"/>
        <end position="178"/>
    </location>
</feature>
<keyword evidence="6" id="KW-0539">Nucleus</keyword>
<dbReference type="Pfam" id="PF07904">
    <property type="entry name" value="Eaf7"/>
    <property type="match status" value="1"/>
</dbReference>
<feature type="compositionally biased region" description="Low complexity" evidence="8">
    <location>
        <begin position="198"/>
        <end position="208"/>
    </location>
</feature>
<comment type="function">
    <text evidence="7">Component of the NuA4 histone acetyltransferase complex which is involved in transcriptional activation of selected genes principally by acetylation of nucleosomal histone H4 and H2A. The NuA4 complex is also involved in DNA repair.</text>
</comment>